<organism evidence="2 3">
    <name type="scientific">Saccharopolyspora hirsuta</name>
    <dbReference type="NCBI Taxonomy" id="1837"/>
    <lineage>
        <taxon>Bacteria</taxon>
        <taxon>Bacillati</taxon>
        <taxon>Actinomycetota</taxon>
        <taxon>Actinomycetes</taxon>
        <taxon>Pseudonocardiales</taxon>
        <taxon>Pseudonocardiaceae</taxon>
        <taxon>Saccharopolyspora</taxon>
    </lineage>
</organism>
<accession>A0A5M7BWX7</accession>
<proteinExistence type="predicted"/>
<dbReference type="PANTHER" id="PTHR12110">
    <property type="entry name" value="HYDROXYPYRUVATE ISOMERASE"/>
    <property type="match status" value="1"/>
</dbReference>
<dbReference type="Gene3D" id="3.20.20.150">
    <property type="entry name" value="Divalent-metal-dependent TIM barrel enzymes"/>
    <property type="match status" value="1"/>
</dbReference>
<protein>
    <submittedName>
        <fullName evidence="2">Sugar phosphate isomerase/epimerase</fullName>
    </submittedName>
</protein>
<evidence type="ECO:0000313" key="3">
    <source>
        <dbReference type="Proteomes" id="UP000323946"/>
    </source>
</evidence>
<dbReference type="SMR" id="A0A5M7BWX7"/>
<comment type="caution">
    <text evidence="2">The sequence shown here is derived from an EMBL/GenBank/DDBJ whole genome shotgun (WGS) entry which is preliminary data.</text>
</comment>
<dbReference type="PANTHER" id="PTHR12110:SF52">
    <property type="entry name" value="XYLOSE ISOMERASE"/>
    <property type="match status" value="1"/>
</dbReference>
<dbReference type="AlphaFoldDB" id="A0A5M7BWX7"/>
<dbReference type="EMBL" id="VWPH01000005">
    <property type="protein sequence ID" value="KAA5834282.1"/>
    <property type="molecule type" value="Genomic_DNA"/>
</dbReference>
<dbReference type="InterPro" id="IPR050312">
    <property type="entry name" value="IolE/XylAMocC-like"/>
</dbReference>
<dbReference type="OrthoDB" id="9787068at2"/>
<dbReference type="InterPro" id="IPR013022">
    <property type="entry name" value="Xyl_isomerase-like_TIM-brl"/>
</dbReference>
<dbReference type="Pfam" id="PF01261">
    <property type="entry name" value="AP_endonuc_2"/>
    <property type="match status" value="1"/>
</dbReference>
<dbReference type="RefSeq" id="WP_150066584.1">
    <property type="nucleotide sequence ID" value="NZ_VWPH01000005.1"/>
</dbReference>
<dbReference type="SUPFAM" id="SSF51658">
    <property type="entry name" value="Xylose isomerase-like"/>
    <property type="match status" value="1"/>
</dbReference>
<evidence type="ECO:0000259" key="1">
    <source>
        <dbReference type="Pfam" id="PF01261"/>
    </source>
</evidence>
<evidence type="ECO:0000313" key="2">
    <source>
        <dbReference type="EMBL" id="KAA5834282.1"/>
    </source>
</evidence>
<reference evidence="2 3" key="1">
    <citation type="submission" date="2019-09" db="EMBL/GenBank/DDBJ databases">
        <title>Draft genome sequence of the thermophilic Saccharopolyspora hirsuta VKM Ac-666T.</title>
        <authorList>
            <person name="Lobastova T.G."/>
            <person name="Fokina V."/>
            <person name="Bragin E.Y."/>
            <person name="Shtratnikova V.Y."/>
            <person name="Starodumova I.P."/>
            <person name="Tarlachkov S.V."/>
            <person name="Donova M.V."/>
        </authorList>
    </citation>
    <scope>NUCLEOTIDE SEQUENCE [LARGE SCALE GENOMIC DNA]</scope>
    <source>
        <strain evidence="2 3">VKM Ac-666</strain>
    </source>
</reference>
<name>A0A5M7BWX7_SACHI</name>
<gene>
    <name evidence="2" type="ORF">F1721_11335</name>
</gene>
<sequence>MNTDVPTGTPARIPTPEPGDPRLARLALNQRTTASWTLPEAVRGCADAGIGTIGVWREPLAETGVQAAARMIGDAGLRVSSLCRGGFFTSGDWLGENIAALDEAAALDCPTLVLVPGGLPEGSRDLNGARQRVAEAIAELVPHARARGVRLAIEPMHPIFAADRGVISTLAHALDLAEQHPPEVVGVVVDTFHLWWEPGVLAQIARAGERIACYQVSDWITPLPPDALLGRGVVGDGHIDFTALTRAVVAAGYRGPVEVEVFNAELWAAPGAQVLATCARRHAELIAPHLPKGRST</sequence>
<keyword evidence="3" id="KW-1185">Reference proteome</keyword>
<dbReference type="GO" id="GO:0016853">
    <property type="term" value="F:isomerase activity"/>
    <property type="evidence" value="ECO:0007669"/>
    <property type="project" value="UniProtKB-KW"/>
</dbReference>
<dbReference type="InterPro" id="IPR036237">
    <property type="entry name" value="Xyl_isomerase-like_sf"/>
</dbReference>
<dbReference type="Proteomes" id="UP000323946">
    <property type="component" value="Unassembled WGS sequence"/>
</dbReference>
<keyword evidence="2" id="KW-0413">Isomerase</keyword>
<feature type="domain" description="Xylose isomerase-like TIM barrel" evidence="1">
    <location>
        <begin position="45"/>
        <end position="277"/>
    </location>
</feature>